<accession>A0A0A9FZ53</accession>
<reference evidence="2" key="1">
    <citation type="submission" date="2014-09" db="EMBL/GenBank/DDBJ databases">
        <authorList>
            <person name="Magalhaes I.L.F."/>
            <person name="Oliveira U."/>
            <person name="Santos F.R."/>
            <person name="Vidigal T.H.D.A."/>
            <person name="Brescovit A.D."/>
            <person name="Santos A.J."/>
        </authorList>
    </citation>
    <scope>NUCLEOTIDE SEQUENCE</scope>
    <source>
        <tissue evidence="2">Shoot tissue taken approximately 20 cm above the soil surface</tissue>
    </source>
</reference>
<organism evidence="2">
    <name type="scientific">Arundo donax</name>
    <name type="common">Giant reed</name>
    <name type="synonym">Donax arundinaceus</name>
    <dbReference type="NCBI Taxonomy" id="35708"/>
    <lineage>
        <taxon>Eukaryota</taxon>
        <taxon>Viridiplantae</taxon>
        <taxon>Streptophyta</taxon>
        <taxon>Embryophyta</taxon>
        <taxon>Tracheophyta</taxon>
        <taxon>Spermatophyta</taxon>
        <taxon>Magnoliopsida</taxon>
        <taxon>Liliopsida</taxon>
        <taxon>Poales</taxon>
        <taxon>Poaceae</taxon>
        <taxon>PACMAD clade</taxon>
        <taxon>Arundinoideae</taxon>
        <taxon>Arundineae</taxon>
        <taxon>Arundo</taxon>
    </lineage>
</organism>
<feature type="compositionally biased region" description="Basic residues" evidence="1">
    <location>
        <begin position="81"/>
        <end position="91"/>
    </location>
</feature>
<sequence length="114" mass="12350">MAGKCNHGFPVLPQINDRHGLAAQVEHLHPLQLPREPLHRRGLRCASDGLGLGGRRRAEEADPPCALLEPARAPRTAARGGQRRRQGRHSRSPAGASGGVRHDERRARGHAVGH</sequence>
<evidence type="ECO:0000313" key="2">
    <source>
        <dbReference type="EMBL" id="JAE16514.1"/>
    </source>
</evidence>
<feature type="region of interest" description="Disordered" evidence="1">
    <location>
        <begin position="48"/>
        <end position="114"/>
    </location>
</feature>
<dbReference type="AlphaFoldDB" id="A0A0A9FZ53"/>
<name>A0A0A9FZ53_ARUDO</name>
<protein>
    <submittedName>
        <fullName evidence="2">Uncharacterized protein</fullName>
    </submittedName>
</protein>
<proteinExistence type="predicted"/>
<dbReference type="EMBL" id="GBRH01181382">
    <property type="protein sequence ID" value="JAE16514.1"/>
    <property type="molecule type" value="Transcribed_RNA"/>
</dbReference>
<feature type="compositionally biased region" description="Low complexity" evidence="1">
    <location>
        <begin position="70"/>
        <end position="80"/>
    </location>
</feature>
<evidence type="ECO:0000256" key="1">
    <source>
        <dbReference type="SAM" id="MobiDB-lite"/>
    </source>
</evidence>
<reference evidence="2" key="2">
    <citation type="journal article" date="2015" name="Data Brief">
        <title>Shoot transcriptome of the giant reed, Arundo donax.</title>
        <authorList>
            <person name="Barrero R.A."/>
            <person name="Guerrero F.D."/>
            <person name="Moolhuijzen P."/>
            <person name="Goolsby J.A."/>
            <person name="Tidwell J."/>
            <person name="Bellgard S.E."/>
            <person name="Bellgard M.I."/>
        </authorList>
    </citation>
    <scope>NUCLEOTIDE SEQUENCE</scope>
    <source>
        <tissue evidence="2">Shoot tissue taken approximately 20 cm above the soil surface</tissue>
    </source>
</reference>